<accession>A0A4Q2U060</accession>
<evidence type="ECO:0000313" key="1">
    <source>
        <dbReference type="EMBL" id="RYC29440.1"/>
    </source>
</evidence>
<dbReference type="OrthoDB" id="8454620at2"/>
<protein>
    <recommendedName>
        <fullName evidence="3">RAG2 PHD domain containing protein</fullName>
    </recommendedName>
</protein>
<dbReference type="AlphaFoldDB" id="A0A4Q2U060"/>
<keyword evidence="2" id="KW-1185">Reference proteome</keyword>
<dbReference type="RefSeq" id="WP_129229457.1">
    <property type="nucleotide sequence ID" value="NZ_QYBB01000052.1"/>
</dbReference>
<comment type="caution">
    <text evidence="1">The sequence shown here is derived from an EMBL/GenBank/DDBJ whole genome shotgun (WGS) entry which is preliminary data.</text>
</comment>
<evidence type="ECO:0000313" key="2">
    <source>
        <dbReference type="Proteomes" id="UP000290759"/>
    </source>
</evidence>
<dbReference type="Proteomes" id="UP000290759">
    <property type="component" value="Unassembled WGS sequence"/>
</dbReference>
<organism evidence="1 2">
    <name type="scientific">Lichenibacterium minor</name>
    <dbReference type="NCBI Taxonomy" id="2316528"/>
    <lineage>
        <taxon>Bacteria</taxon>
        <taxon>Pseudomonadati</taxon>
        <taxon>Pseudomonadota</taxon>
        <taxon>Alphaproteobacteria</taxon>
        <taxon>Hyphomicrobiales</taxon>
        <taxon>Lichenihabitantaceae</taxon>
        <taxon>Lichenibacterium</taxon>
    </lineage>
</organism>
<evidence type="ECO:0008006" key="3">
    <source>
        <dbReference type="Google" id="ProtNLM"/>
    </source>
</evidence>
<reference evidence="1 2" key="1">
    <citation type="submission" date="2018-12" db="EMBL/GenBank/DDBJ databases">
        <authorList>
            <person name="Grouzdev D.S."/>
            <person name="Krutkina M.S."/>
        </authorList>
    </citation>
    <scope>NUCLEOTIDE SEQUENCE [LARGE SCALE GENOMIC DNA]</scope>
    <source>
        <strain evidence="1 2">RmlP026</strain>
    </source>
</reference>
<proteinExistence type="predicted"/>
<reference evidence="1 2" key="2">
    <citation type="submission" date="2019-02" db="EMBL/GenBank/DDBJ databases">
        <title>'Lichenibacterium ramalinii' gen. nov. sp. nov., 'Lichenibacterium minor' gen. nov. sp. nov.</title>
        <authorList>
            <person name="Pankratov T."/>
        </authorList>
    </citation>
    <scope>NUCLEOTIDE SEQUENCE [LARGE SCALE GENOMIC DNA]</scope>
    <source>
        <strain evidence="1 2">RmlP026</strain>
    </source>
</reference>
<name>A0A4Q2U060_9HYPH</name>
<gene>
    <name evidence="1" type="ORF">D3273_23875</name>
</gene>
<dbReference type="EMBL" id="QYBB01000052">
    <property type="protein sequence ID" value="RYC29440.1"/>
    <property type="molecule type" value="Genomic_DNA"/>
</dbReference>
<sequence length="74" mass="8262">MQSEHQSVARKDNDKASYLVGQDDEGHWLAVEIHGLGGGIFMSRDKAFRYARDESHGLPGAVRFVDEPICLFIS</sequence>